<protein>
    <submittedName>
        <fullName evidence="1">HAD-IA family hydrolase</fullName>
    </submittedName>
</protein>
<dbReference type="KEGG" id="asha:G8E00_08860"/>
<dbReference type="PANTHER" id="PTHR43481:SF4">
    <property type="entry name" value="GLYCEROL-1-PHOSPHATE PHOSPHOHYDROLASE 1-RELATED"/>
    <property type="match status" value="1"/>
</dbReference>
<dbReference type="GO" id="GO:0050308">
    <property type="term" value="F:sugar-phosphatase activity"/>
    <property type="evidence" value="ECO:0007669"/>
    <property type="project" value="TreeGrafter"/>
</dbReference>
<dbReference type="RefSeq" id="WP_166223790.1">
    <property type="nucleotide sequence ID" value="NZ_CP049801.1"/>
</dbReference>
<dbReference type="Gene3D" id="3.40.50.1000">
    <property type="entry name" value="HAD superfamily/HAD-like"/>
    <property type="match status" value="1"/>
</dbReference>
<evidence type="ECO:0000313" key="2">
    <source>
        <dbReference type="Proteomes" id="UP000502297"/>
    </source>
</evidence>
<sequence>MQVRFQHSTHCYAVQAILFDLDGTLVESTGSIGQILQNWAEQNALDASKVIAFSHGKRSIDIVRAFIQASEVDAQYQQLTAQFVQAADQAQAVNGAFDILNALNSKQIPWAIVSSSERILIEARLKASGLPMPNVVVAAEDIQQGKPSPEGYLKAAQILDIPIEACLVFEDAAAGIEAVFKAGAKCVGVGSAMQACTDVFIENYHQILIEHDS</sequence>
<proteinExistence type="predicted"/>
<dbReference type="Proteomes" id="UP000502297">
    <property type="component" value="Chromosome"/>
</dbReference>
<dbReference type="Gene3D" id="1.10.150.240">
    <property type="entry name" value="Putative phosphatase, domain 2"/>
    <property type="match status" value="1"/>
</dbReference>
<dbReference type="NCBIfam" id="TIGR01509">
    <property type="entry name" value="HAD-SF-IA-v3"/>
    <property type="match status" value="1"/>
</dbReference>
<organism evidence="1 2">
    <name type="scientific">Acinetobacter shaoyimingii</name>
    <dbReference type="NCBI Taxonomy" id="2715164"/>
    <lineage>
        <taxon>Bacteria</taxon>
        <taxon>Pseudomonadati</taxon>
        <taxon>Pseudomonadota</taxon>
        <taxon>Gammaproteobacteria</taxon>
        <taxon>Moraxellales</taxon>
        <taxon>Moraxellaceae</taxon>
        <taxon>Acinetobacter</taxon>
    </lineage>
</organism>
<dbReference type="InterPro" id="IPR051806">
    <property type="entry name" value="HAD-like_SPP"/>
</dbReference>
<accession>A0A6G8RVW6</accession>
<name>A0A6G8RVW6_9GAMM</name>
<reference evidence="1 2" key="1">
    <citation type="submission" date="2020-03" db="EMBL/GenBank/DDBJ databases">
        <authorList>
            <person name="Zhu W."/>
        </authorList>
    </citation>
    <scope>NUCLEOTIDE SEQUENCE [LARGE SCALE GENOMIC DNA]</scope>
    <source>
        <strain evidence="1 2">323-1</strain>
    </source>
</reference>
<dbReference type="SFLD" id="SFLDG01129">
    <property type="entry name" value="C1.5:_HAD__Beta-PGM__Phosphata"/>
    <property type="match status" value="1"/>
</dbReference>
<evidence type="ECO:0000313" key="1">
    <source>
        <dbReference type="EMBL" id="QIO06054.1"/>
    </source>
</evidence>
<keyword evidence="1" id="KW-0378">Hydrolase</keyword>
<dbReference type="EMBL" id="CP049801">
    <property type="protein sequence ID" value="QIO06054.1"/>
    <property type="molecule type" value="Genomic_DNA"/>
</dbReference>
<dbReference type="AlphaFoldDB" id="A0A6G8RVW6"/>
<dbReference type="InterPro" id="IPR023198">
    <property type="entry name" value="PGP-like_dom2"/>
</dbReference>
<dbReference type="Pfam" id="PF13419">
    <property type="entry name" value="HAD_2"/>
    <property type="match status" value="1"/>
</dbReference>
<dbReference type="InterPro" id="IPR036412">
    <property type="entry name" value="HAD-like_sf"/>
</dbReference>
<keyword evidence="2" id="KW-1185">Reference proteome</keyword>
<dbReference type="InterPro" id="IPR023214">
    <property type="entry name" value="HAD_sf"/>
</dbReference>
<dbReference type="InterPro" id="IPR041492">
    <property type="entry name" value="HAD_2"/>
</dbReference>
<dbReference type="PANTHER" id="PTHR43481">
    <property type="entry name" value="FRUCTOSE-1-PHOSPHATE PHOSPHATASE"/>
    <property type="match status" value="1"/>
</dbReference>
<dbReference type="SUPFAM" id="SSF56784">
    <property type="entry name" value="HAD-like"/>
    <property type="match status" value="1"/>
</dbReference>
<gene>
    <name evidence="1" type="ORF">G8E00_08860</name>
</gene>
<dbReference type="SFLD" id="SFLDS00003">
    <property type="entry name" value="Haloacid_Dehalogenase"/>
    <property type="match status" value="1"/>
</dbReference>
<dbReference type="InterPro" id="IPR006439">
    <property type="entry name" value="HAD-SF_hydro_IA"/>
</dbReference>